<dbReference type="PROSITE" id="PS00061">
    <property type="entry name" value="ADH_SHORT"/>
    <property type="match status" value="1"/>
</dbReference>
<comment type="caution">
    <text evidence="3">The sequence shown here is derived from an EMBL/GenBank/DDBJ whole genome shotgun (WGS) entry which is preliminary data.</text>
</comment>
<dbReference type="PRINTS" id="PR00080">
    <property type="entry name" value="SDRFAMILY"/>
</dbReference>
<comment type="similarity">
    <text evidence="1">Belongs to the short-chain dehydrogenases/reductases (SDR) family.</text>
</comment>
<keyword evidence="4" id="KW-1185">Reference proteome</keyword>
<organism evidence="3 4">
    <name type="scientific">Robbsia andropogonis</name>
    <dbReference type="NCBI Taxonomy" id="28092"/>
    <lineage>
        <taxon>Bacteria</taxon>
        <taxon>Pseudomonadati</taxon>
        <taxon>Pseudomonadota</taxon>
        <taxon>Betaproteobacteria</taxon>
        <taxon>Burkholderiales</taxon>
        <taxon>Burkholderiaceae</taxon>
        <taxon>Robbsia</taxon>
    </lineage>
</organism>
<evidence type="ECO:0000256" key="1">
    <source>
        <dbReference type="ARBA" id="ARBA00006484"/>
    </source>
</evidence>
<gene>
    <name evidence="3" type="ORF">WM40_17170</name>
</gene>
<dbReference type="Pfam" id="PF13561">
    <property type="entry name" value="adh_short_C2"/>
    <property type="match status" value="1"/>
</dbReference>
<dbReference type="InterPro" id="IPR002347">
    <property type="entry name" value="SDR_fam"/>
</dbReference>
<dbReference type="Gene3D" id="3.40.50.720">
    <property type="entry name" value="NAD(P)-binding Rossmann-like Domain"/>
    <property type="match status" value="1"/>
</dbReference>
<dbReference type="Proteomes" id="UP000033618">
    <property type="component" value="Unassembled WGS sequence"/>
</dbReference>
<protein>
    <recommendedName>
        <fullName evidence="5">Short-chain dehydrogenase</fullName>
    </recommendedName>
</protein>
<proteinExistence type="inferred from homology"/>
<dbReference type="PANTHER" id="PTHR24321:SF8">
    <property type="entry name" value="ESTRADIOL 17-BETA-DEHYDROGENASE 8-RELATED"/>
    <property type="match status" value="1"/>
</dbReference>
<dbReference type="SUPFAM" id="SSF51735">
    <property type="entry name" value="NAD(P)-binding Rossmann-fold domains"/>
    <property type="match status" value="1"/>
</dbReference>
<dbReference type="InterPro" id="IPR036291">
    <property type="entry name" value="NAD(P)-bd_dom_sf"/>
</dbReference>
<dbReference type="AlphaFoldDB" id="A0A0F5JXF0"/>
<name>A0A0F5JXF0_9BURK</name>
<dbReference type="PANTHER" id="PTHR24321">
    <property type="entry name" value="DEHYDROGENASES, SHORT CHAIN"/>
    <property type="match status" value="1"/>
</dbReference>
<evidence type="ECO:0008006" key="5">
    <source>
        <dbReference type="Google" id="ProtNLM"/>
    </source>
</evidence>
<dbReference type="RefSeq" id="WP_024902320.1">
    <property type="nucleotide sequence ID" value="NZ_CADFGU010000001.1"/>
</dbReference>
<dbReference type="InterPro" id="IPR020904">
    <property type="entry name" value="Sc_DH/Rdtase_CS"/>
</dbReference>
<evidence type="ECO:0000256" key="2">
    <source>
        <dbReference type="ARBA" id="ARBA00023002"/>
    </source>
</evidence>
<reference evidence="3 4" key="1">
    <citation type="submission" date="2015-03" db="EMBL/GenBank/DDBJ databases">
        <title>Draft Genome Sequence of Burkholderia andropogonis type strain ICMP2807, isolated from Sorghum bicolor.</title>
        <authorList>
            <person name="Lopes-Santos L."/>
            <person name="Castro D.B."/>
            <person name="Ottoboni L.M."/>
            <person name="Park D."/>
            <person name="Weirc B.S."/>
            <person name="Destefano S.A."/>
        </authorList>
    </citation>
    <scope>NUCLEOTIDE SEQUENCE [LARGE SCALE GENOMIC DNA]</scope>
    <source>
        <strain evidence="3 4">ICMP2807</strain>
    </source>
</reference>
<keyword evidence="2" id="KW-0560">Oxidoreductase</keyword>
<evidence type="ECO:0000313" key="4">
    <source>
        <dbReference type="Proteomes" id="UP000033618"/>
    </source>
</evidence>
<dbReference type="PRINTS" id="PR00081">
    <property type="entry name" value="GDHRDH"/>
</dbReference>
<sequence>MRNVLVVAGGTSGIGEATALYFAKREWDVAIIGRNAVAGERIEGQLNSCGGFHSFYEADLTDPEQVTQVFGDITSRYSRLDAAFNCAGILGTPANIPDQSLAELRRVLDVNLSATFLCLQHQMRIMSAQGHGSIVNCSSIGGVVGMPGIAPYVASKHALIGLTKSAALEVAPAGVRVNCVSPGATYTPMQEKMIANDPNLEASLAQSHPLGRIARPDEIASAVFWLSASDATFVTGTNVMVDGGFSAR</sequence>
<dbReference type="STRING" id="28092.WM40_17170"/>
<dbReference type="CDD" id="cd05233">
    <property type="entry name" value="SDR_c"/>
    <property type="match status" value="1"/>
</dbReference>
<dbReference type="EMBL" id="LAQU01000019">
    <property type="protein sequence ID" value="KKB62521.1"/>
    <property type="molecule type" value="Genomic_DNA"/>
</dbReference>
<dbReference type="FunFam" id="3.40.50.720:FF:000084">
    <property type="entry name" value="Short-chain dehydrogenase reductase"/>
    <property type="match status" value="1"/>
</dbReference>
<accession>A0A0F5JXF0</accession>
<dbReference type="PATRIC" id="fig|28092.6.peg.4045"/>
<evidence type="ECO:0000313" key="3">
    <source>
        <dbReference type="EMBL" id="KKB62521.1"/>
    </source>
</evidence>
<dbReference type="OrthoDB" id="9178657at2"/>
<dbReference type="GO" id="GO:0016491">
    <property type="term" value="F:oxidoreductase activity"/>
    <property type="evidence" value="ECO:0007669"/>
    <property type="project" value="UniProtKB-KW"/>
</dbReference>